<gene>
    <name evidence="6" type="ORF">LAMO00422_LOCUS17348</name>
</gene>
<keyword evidence="1" id="KW-0479">Metal-binding</keyword>
<dbReference type="EMBL" id="HBEM01025576">
    <property type="protein sequence ID" value="CAD8458397.1"/>
    <property type="molecule type" value="Transcribed_RNA"/>
</dbReference>
<evidence type="ECO:0000256" key="1">
    <source>
        <dbReference type="ARBA" id="ARBA00022723"/>
    </source>
</evidence>
<protein>
    <recommendedName>
        <fullName evidence="5">CW-type domain-containing protein</fullName>
    </recommendedName>
</protein>
<keyword evidence="3" id="KW-0862">Zinc</keyword>
<evidence type="ECO:0000256" key="3">
    <source>
        <dbReference type="ARBA" id="ARBA00022833"/>
    </source>
</evidence>
<organism evidence="6">
    <name type="scientific">Amorphochlora amoebiformis</name>
    <dbReference type="NCBI Taxonomy" id="1561963"/>
    <lineage>
        <taxon>Eukaryota</taxon>
        <taxon>Sar</taxon>
        <taxon>Rhizaria</taxon>
        <taxon>Cercozoa</taxon>
        <taxon>Chlorarachniophyceae</taxon>
        <taxon>Amorphochlora</taxon>
    </lineage>
</organism>
<proteinExistence type="predicted"/>
<dbReference type="GO" id="GO:0008270">
    <property type="term" value="F:zinc ion binding"/>
    <property type="evidence" value="ECO:0007669"/>
    <property type="project" value="UniProtKB-KW"/>
</dbReference>
<accession>A0A7S0DL58</accession>
<evidence type="ECO:0000256" key="2">
    <source>
        <dbReference type="ARBA" id="ARBA00022771"/>
    </source>
</evidence>
<evidence type="ECO:0000313" key="6">
    <source>
        <dbReference type="EMBL" id="CAD8458397.1"/>
    </source>
</evidence>
<dbReference type="InterPro" id="IPR011124">
    <property type="entry name" value="Znf_CW"/>
</dbReference>
<dbReference type="AlphaFoldDB" id="A0A7S0DL58"/>
<sequence>MTDHWAQCDRCKKWRRTTCKLDVDFFQCSDALRSCEAPEDHFDTSKEMVVGAMSSVENRSVDEKKELEGKSIGFFVDDGEDSDVGLEKGCARHQYALEDCVEKDTSASTAFLAAAQKYAEASIKKRIAKRSLTTWDSGSDEKEFTLPFIIAPMYGKRHAALSRRVFRACPYGLKLRRGAVKLGEKESLECGNESGWLKGIFLAERGSTGAFVFRFDGREVSKEDVIQINLRAEKEKDLRKTKTSHVLQIGSKFIDASDTKLYPNGLLNTNPGGPNSCVFASKMHEDYQKKAPWRSAKNVFLAREYPAGTMLTVDYGSSSYCTEGFLKLELVPHNEEYRQYQREGRRSTSSAPAFPSRRKIKKKRKKRSLTKKQLQEISDAELARKLSAGLRSGRSSSR</sequence>
<dbReference type="Gene3D" id="3.30.40.100">
    <property type="match status" value="1"/>
</dbReference>
<feature type="domain" description="CW-type" evidence="5">
    <location>
        <begin position="1"/>
        <end position="43"/>
    </location>
</feature>
<evidence type="ECO:0000259" key="5">
    <source>
        <dbReference type="PROSITE" id="PS51050"/>
    </source>
</evidence>
<evidence type="ECO:0000256" key="4">
    <source>
        <dbReference type="SAM" id="MobiDB-lite"/>
    </source>
</evidence>
<feature type="region of interest" description="Disordered" evidence="4">
    <location>
        <begin position="340"/>
        <end position="374"/>
    </location>
</feature>
<keyword evidence="2" id="KW-0863">Zinc-finger</keyword>
<feature type="compositionally biased region" description="Basic residues" evidence="4">
    <location>
        <begin position="356"/>
        <end position="370"/>
    </location>
</feature>
<dbReference type="PROSITE" id="PS51050">
    <property type="entry name" value="ZF_CW"/>
    <property type="match status" value="1"/>
</dbReference>
<reference evidence="6" key="1">
    <citation type="submission" date="2021-01" db="EMBL/GenBank/DDBJ databases">
        <authorList>
            <person name="Corre E."/>
            <person name="Pelletier E."/>
            <person name="Niang G."/>
            <person name="Scheremetjew M."/>
            <person name="Finn R."/>
            <person name="Kale V."/>
            <person name="Holt S."/>
            <person name="Cochrane G."/>
            <person name="Meng A."/>
            <person name="Brown T."/>
            <person name="Cohen L."/>
        </authorList>
    </citation>
    <scope>NUCLEOTIDE SEQUENCE</scope>
    <source>
        <strain evidence="6">CCMP2058</strain>
    </source>
</reference>
<name>A0A7S0DL58_9EUKA</name>